<feature type="region of interest" description="Disordered" evidence="1">
    <location>
        <begin position="204"/>
        <end position="246"/>
    </location>
</feature>
<feature type="compositionally biased region" description="Polar residues" evidence="1">
    <location>
        <begin position="43"/>
        <end position="53"/>
    </location>
</feature>
<evidence type="ECO:0000313" key="2">
    <source>
        <dbReference type="EMBL" id="KAF7396390.1"/>
    </source>
</evidence>
<comment type="caution">
    <text evidence="2">The sequence shown here is derived from an EMBL/GenBank/DDBJ whole genome shotgun (WGS) entry which is preliminary data.</text>
</comment>
<organism evidence="2 3">
    <name type="scientific">Vespula vulgaris</name>
    <name type="common">Yellow jacket</name>
    <name type="synonym">Wasp</name>
    <dbReference type="NCBI Taxonomy" id="7454"/>
    <lineage>
        <taxon>Eukaryota</taxon>
        <taxon>Metazoa</taxon>
        <taxon>Ecdysozoa</taxon>
        <taxon>Arthropoda</taxon>
        <taxon>Hexapoda</taxon>
        <taxon>Insecta</taxon>
        <taxon>Pterygota</taxon>
        <taxon>Neoptera</taxon>
        <taxon>Endopterygota</taxon>
        <taxon>Hymenoptera</taxon>
        <taxon>Apocrita</taxon>
        <taxon>Aculeata</taxon>
        <taxon>Vespoidea</taxon>
        <taxon>Vespidae</taxon>
        <taxon>Vespinae</taxon>
        <taxon>Vespula</taxon>
    </lineage>
</organism>
<keyword evidence="3" id="KW-1185">Reference proteome</keyword>
<evidence type="ECO:0000256" key="1">
    <source>
        <dbReference type="SAM" id="MobiDB-lite"/>
    </source>
</evidence>
<dbReference type="EMBL" id="JACSEA010000007">
    <property type="protein sequence ID" value="KAF7396390.1"/>
    <property type="molecule type" value="Genomic_DNA"/>
</dbReference>
<dbReference type="Proteomes" id="UP000614350">
    <property type="component" value="Unassembled WGS sequence"/>
</dbReference>
<name>A0A834N4F2_VESVU</name>
<gene>
    <name evidence="2" type="ORF">HZH66_007252</name>
</gene>
<accession>A0A834N4F2</accession>
<sequence>MRPYTRYPPTFDQDGGRGEGSDGSSGNDFSYPKKESIGEGTASEGSQRQLSKSCETGLDIYLAQSAFTTSRVRRAVTLLVLRNMGEEEKEEEEEEQRRRAEENRDDRRERREEREEEDLELTAERVFTLHRITFLDSFTSESPHIRGGAMTCRTVGREISFLLLPYGYRISTRPHLLYHIGNPVEGCYSTRLTFSRGGMSPGEIFHREEEEEENDEKGVGGGEEEEGEGGGMGDFGFLPERSAKGR</sequence>
<feature type="compositionally biased region" description="Basic and acidic residues" evidence="1">
    <location>
        <begin position="95"/>
        <end position="113"/>
    </location>
</feature>
<feature type="region of interest" description="Disordered" evidence="1">
    <location>
        <begin position="85"/>
        <end position="119"/>
    </location>
</feature>
<evidence type="ECO:0000313" key="3">
    <source>
        <dbReference type="Proteomes" id="UP000614350"/>
    </source>
</evidence>
<proteinExistence type="predicted"/>
<dbReference type="AlphaFoldDB" id="A0A834N4F2"/>
<reference evidence="2" key="1">
    <citation type="journal article" date="2020" name="G3 (Bethesda)">
        <title>High-Quality Assemblies for Three Invasive Social Wasps from the &lt;i&gt;Vespula&lt;/i&gt; Genus.</title>
        <authorList>
            <person name="Harrop T.W.R."/>
            <person name="Guhlin J."/>
            <person name="McLaughlin G.M."/>
            <person name="Permina E."/>
            <person name="Stockwell P."/>
            <person name="Gilligan J."/>
            <person name="Le Lec M.F."/>
            <person name="Gruber M.A.M."/>
            <person name="Quinn O."/>
            <person name="Lovegrove M."/>
            <person name="Duncan E.J."/>
            <person name="Remnant E.J."/>
            <person name="Van Eeckhoven J."/>
            <person name="Graham B."/>
            <person name="Knapp R.A."/>
            <person name="Langford K.W."/>
            <person name="Kronenberg Z."/>
            <person name="Press M.O."/>
            <person name="Eacker S.M."/>
            <person name="Wilson-Rankin E.E."/>
            <person name="Purcell J."/>
            <person name="Lester P.J."/>
            <person name="Dearden P.K."/>
        </authorList>
    </citation>
    <scope>NUCLEOTIDE SEQUENCE</scope>
    <source>
        <strain evidence="2">Marl-1</strain>
    </source>
</reference>
<feature type="region of interest" description="Disordered" evidence="1">
    <location>
        <begin position="1"/>
        <end position="53"/>
    </location>
</feature>
<protein>
    <submittedName>
        <fullName evidence="2">Uncharacterized protein</fullName>
    </submittedName>
</protein>